<reference evidence="1 2" key="2">
    <citation type="submission" date="2017-09" db="EMBL/GenBank/DDBJ databases">
        <title>Extensive intraspecific genome diversity in a model arbuscular mycorrhizal fungus.</title>
        <authorList>
            <person name="Chen E.C."/>
            <person name="Morin E."/>
            <person name="Beaudet D."/>
            <person name="Noel J."/>
            <person name="Ndikumana S."/>
            <person name="Charron P."/>
            <person name="St-Onge C."/>
            <person name="Giorgi J."/>
            <person name="Grigoriev I.V."/>
            <person name="Roux C."/>
            <person name="Martin F.M."/>
            <person name="Corradi N."/>
        </authorList>
    </citation>
    <scope>NUCLEOTIDE SEQUENCE [LARGE SCALE GENOMIC DNA]</scope>
    <source>
        <strain evidence="1 2">A5</strain>
    </source>
</reference>
<dbReference type="EMBL" id="LLXJ01007946">
    <property type="protein sequence ID" value="PKB93480.1"/>
    <property type="molecule type" value="Genomic_DNA"/>
</dbReference>
<name>A0A2I1FIS3_9GLOM</name>
<evidence type="ECO:0000313" key="1">
    <source>
        <dbReference type="EMBL" id="PKB93480.1"/>
    </source>
</evidence>
<dbReference type="Proteomes" id="UP000232722">
    <property type="component" value="Unassembled WGS sequence"/>
</dbReference>
<protein>
    <submittedName>
        <fullName evidence="1">Uncharacterized protein</fullName>
    </submittedName>
</protein>
<gene>
    <name evidence="1" type="ORF">RhiirA5_441178</name>
</gene>
<dbReference type="VEuPathDB" id="FungiDB:RhiirA1_466761"/>
<organism evidence="1 2">
    <name type="scientific">Rhizophagus irregularis</name>
    <dbReference type="NCBI Taxonomy" id="588596"/>
    <lineage>
        <taxon>Eukaryota</taxon>
        <taxon>Fungi</taxon>
        <taxon>Fungi incertae sedis</taxon>
        <taxon>Mucoromycota</taxon>
        <taxon>Glomeromycotina</taxon>
        <taxon>Glomeromycetes</taxon>
        <taxon>Glomerales</taxon>
        <taxon>Glomeraceae</taxon>
        <taxon>Rhizophagus</taxon>
    </lineage>
</organism>
<dbReference type="AlphaFoldDB" id="A0A2I1FIS3"/>
<accession>A0A2I1FIS3</accession>
<sequence length="63" mass="7721">MDDKLQKDKDIEHLWCKFYRLYKIMRQKSITDEKIDQFKVDAKQWICDFCHPTIGISKDRNNV</sequence>
<reference evidence="1 2" key="1">
    <citation type="submission" date="2016-04" db="EMBL/GenBank/DDBJ databases">
        <title>Genome analyses suggest a sexual origin of heterokaryosis in a supposedly ancient asexual fungus.</title>
        <authorList>
            <person name="Ropars J."/>
            <person name="Sedzielewska K."/>
            <person name="Noel J."/>
            <person name="Charron P."/>
            <person name="Farinelli L."/>
            <person name="Marton T."/>
            <person name="Kruger M."/>
            <person name="Pelin A."/>
            <person name="Brachmann A."/>
            <person name="Corradi N."/>
        </authorList>
    </citation>
    <scope>NUCLEOTIDE SEQUENCE [LARGE SCALE GENOMIC DNA]</scope>
    <source>
        <strain evidence="1 2">A5</strain>
    </source>
</reference>
<evidence type="ECO:0000313" key="2">
    <source>
        <dbReference type="Proteomes" id="UP000232722"/>
    </source>
</evidence>
<dbReference type="OrthoDB" id="2409129at2759"/>
<comment type="caution">
    <text evidence="1">The sequence shown here is derived from an EMBL/GenBank/DDBJ whole genome shotgun (WGS) entry which is preliminary data.</text>
</comment>
<proteinExistence type="predicted"/>